<dbReference type="Proteomes" id="UP001189429">
    <property type="component" value="Unassembled WGS sequence"/>
</dbReference>
<evidence type="ECO:0000313" key="3">
    <source>
        <dbReference type="Proteomes" id="UP001189429"/>
    </source>
</evidence>
<reference evidence="2" key="1">
    <citation type="submission" date="2023-10" db="EMBL/GenBank/DDBJ databases">
        <authorList>
            <person name="Chen Y."/>
            <person name="Shah S."/>
            <person name="Dougan E. K."/>
            <person name="Thang M."/>
            <person name="Chan C."/>
        </authorList>
    </citation>
    <scope>NUCLEOTIDE SEQUENCE [LARGE SCALE GENOMIC DNA]</scope>
</reference>
<dbReference type="InterPro" id="IPR011993">
    <property type="entry name" value="PH-like_dom_sf"/>
</dbReference>
<dbReference type="SMART" id="SM00233">
    <property type="entry name" value="PH"/>
    <property type="match status" value="1"/>
</dbReference>
<dbReference type="EMBL" id="CAUYUJ010014484">
    <property type="protein sequence ID" value="CAK0841844.1"/>
    <property type="molecule type" value="Genomic_DNA"/>
</dbReference>
<proteinExistence type="predicted"/>
<feature type="domain" description="PH" evidence="1">
    <location>
        <begin position="10"/>
        <end position="131"/>
    </location>
</feature>
<sequence>MWFGATGPMQYLEGSIQKQSPNFLRTLFDKRKQSRLCILRDGHFMWWDEAEIEKKGEAKGCISFIVHRAEVFAGSDPNIFGIRPQSGRQWKHTEEKAFTGKPDREFLFDAEGGEITRDQWVEAIEVHIAFGDGIDRELGEDKCHAIVKTAKPTLKDVEA</sequence>
<keyword evidence="3" id="KW-1185">Reference proteome</keyword>
<organism evidence="2 3">
    <name type="scientific">Prorocentrum cordatum</name>
    <dbReference type="NCBI Taxonomy" id="2364126"/>
    <lineage>
        <taxon>Eukaryota</taxon>
        <taxon>Sar</taxon>
        <taxon>Alveolata</taxon>
        <taxon>Dinophyceae</taxon>
        <taxon>Prorocentrales</taxon>
        <taxon>Prorocentraceae</taxon>
        <taxon>Prorocentrum</taxon>
    </lineage>
</organism>
<comment type="caution">
    <text evidence="2">The sequence shown here is derived from an EMBL/GenBank/DDBJ whole genome shotgun (WGS) entry which is preliminary data.</text>
</comment>
<dbReference type="Gene3D" id="2.30.29.30">
    <property type="entry name" value="Pleckstrin-homology domain (PH domain)/Phosphotyrosine-binding domain (PTB)"/>
    <property type="match status" value="1"/>
</dbReference>
<accession>A0ABN9T9J1</accession>
<protein>
    <recommendedName>
        <fullName evidence="1">PH domain-containing protein</fullName>
    </recommendedName>
</protein>
<gene>
    <name evidence="2" type="ORF">PCOR1329_LOCUS36921</name>
</gene>
<name>A0ABN9T9J1_9DINO</name>
<dbReference type="InterPro" id="IPR001849">
    <property type="entry name" value="PH_domain"/>
</dbReference>
<evidence type="ECO:0000259" key="1">
    <source>
        <dbReference type="SMART" id="SM00233"/>
    </source>
</evidence>
<dbReference type="SUPFAM" id="SSF50729">
    <property type="entry name" value="PH domain-like"/>
    <property type="match status" value="1"/>
</dbReference>
<evidence type="ECO:0000313" key="2">
    <source>
        <dbReference type="EMBL" id="CAK0841844.1"/>
    </source>
</evidence>